<dbReference type="SUPFAM" id="SSF53756">
    <property type="entry name" value="UDP-Glycosyltransferase/glycogen phosphorylase"/>
    <property type="match status" value="1"/>
</dbReference>
<sequence length="359" mass="39089">MSTAPRVLFLARGHGFGHAARDLRIIRAMRAQRPEVAITVMASGSAAVYLDLYGETCIDMGIGDHEDMTPAAGARVWELMGEHDPFDLVIADEVVWSLVFCVKKWRRRAILLTDWFYSELGAPESDPILDQAGEILLLDFAVAHPGPFGVTRPIQAFGPVVEDFRIGRAAARAALGAAESETVVVLTIGGMTRMVDNAAIAELTVRTWLEHSPPGNRLFVLTEPFCAVPAARAADVVWAGFTAEPEKYYAAADLVVTNANGTVTCDLVWNRIPVLAMTHPAVSYPDSFGLRVKAMSEAGMTVHGEATVSTAEQWRLMDQARRGGCRPDPAFEWTTGEQVARHLLARLDYMTAKAEPAAR</sequence>
<dbReference type="AlphaFoldDB" id="A0A8J3P7H3"/>
<name>A0A8J3P7H3_9ACTN</name>
<gene>
    <name evidence="1" type="ORF">Cco03nite_30930</name>
</gene>
<proteinExistence type="predicted"/>
<dbReference type="EMBL" id="BONI01000023">
    <property type="protein sequence ID" value="GIG06393.1"/>
    <property type="molecule type" value="Genomic_DNA"/>
</dbReference>
<dbReference type="RefSeq" id="WP_203692775.1">
    <property type="nucleotide sequence ID" value="NZ_BAAALC010000028.1"/>
</dbReference>
<evidence type="ECO:0000313" key="1">
    <source>
        <dbReference type="EMBL" id="GIG06393.1"/>
    </source>
</evidence>
<dbReference type="Proteomes" id="UP000630887">
    <property type="component" value="Unassembled WGS sequence"/>
</dbReference>
<protein>
    <recommendedName>
        <fullName evidence="3">UDP-N-acetylglucosamine:LPS N-acetylglucosamine transferase</fullName>
    </recommendedName>
</protein>
<evidence type="ECO:0008006" key="3">
    <source>
        <dbReference type="Google" id="ProtNLM"/>
    </source>
</evidence>
<accession>A0A8J3P7H3</accession>
<comment type="caution">
    <text evidence="1">The sequence shown here is derived from an EMBL/GenBank/DDBJ whole genome shotgun (WGS) entry which is preliminary data.</text>
</comment>
<keyword evidence="2" id="KW-1185">Reference proteome</keyword>
<reference evidence="1 2" key="1">
    <citation type="submission" date="2021-01" db="EMBL/GenBank/DDBJ databases">
        <title>Whole genome shotgun sequence of Catellatospora coxensis NBRC 107359.</title>
        <authorList>
            <person name="Komaki H."/>
            <person name="Tamura T."/>
        </authorList>
    </citation>
    <scope>NUCLEOTIDE SEQUENCE [LARGE SCALE GENOMIC DNA]</scope>
    <source>
        <strain evidence="1 2">NBRC 107359</strain>
    </source>
</reference>
<evidence type="ECO:0000313" key="2">
    <source>
        <dbReference type="Proteomes" id="UP000630887"/>
    </source>
</evidence>
<organism evidence="1 2">
    <name type="scientific">Catellatospora coxensis</name>
    <dbReference type="NCBI Taxonomy" id="310354"/>
    <lineage>
        <taxon>Bacteria</taxon>
        <taxon>Bacillati</taxon>
        <taxon>Actinomycetota</taxon>
        <taxon>Actinomycetes</taxon>
        <taxon>Micromonosporales</taxon>
        <taxon>Micromonosporaceae</taxon>
        <taxon>Catellatospora</taxon>
    </lineage>
</organism>